<sequence length="249" mass="29440">MIDKDDIIKLSKLHGLRPWQEEKRYMLSVVLNAIYNEPLIFKGGTYLWLFHGLRRFSEDLDFTENSMLKGNLPDKVSEELKLQGINNELKIVKNDNITLSFRLLSEGPLYTNILSMVPVYVEISRREKIIKQAMALNFDFPEYNLPIRILSGMNLDEVAAEKVRAIYTRKKARDIYDLYYLIYFKKVIFDPELINMKLKFYNIIFDKMEFINEILKQEKIFSNELKPIVMGEIPEIQKIIEIVSSWINI</sequence>
<dbReference type="InterPro" id="IPR014942">
    <property type="entry name" value="AbiEii"/>
</dbReference>
<dbReference type="Proteomes" id="UP000192050">
    <property type="component" value="Chromosome"/>
</dbReference>
<protein>
    <recommendedName>
        <fullName evidence="3">Nucleotidyl transferase AbiEii/AbiGii toxin family protein</fullName>
    </recommendedName>
</protein>
<keyword evidence="2" id="KW-1185">Reference proteome</keyword>
<dbReference type="Gene3D" id="3.10.450.620">
    <property type="entry name" value="JHP933, nucleotidyltransferase-like core domain"/>
    <property type="match status" value="1"/>
</dbReference>
<organism evidence="1 2">
    <name type="scientific">Ferroplasma acidiphilum</name>
    <dbReference type="NCBI Taxonomy" id="74969"/>
    <lineage>
        <taxon>Archaea</taxon>
        <taxon>Methanobacteriati</taxon>
        <taxon>Thermoplasmatota</taxon>
        <taxon>Thermoplasmata</taxon>
        <taxon>Thermoplasmatales</taxon>
        <taxon>Ferroplasmaceae</taxon>
        <taxon>Ferroplasma</taxon>
    </lineage>
</organism>
<dbReference type="STRING" id="74969.FAD_0834"/>
<name>A0A1V0N3P4_9ARCH</name>
<dbReference type="OrthoDB" id="359531at2157"/>
<evidence type="ECO:0000313" key="1">
    <source>
        <dbReference type="EMBL" id="ARD84734.1"/>
    </source>
</evidence>
<dbReference type="GeneID" id="31676334"/>
<evidence type="ECO:0000313" key="2">
    <source>
        <dbReference type="Proteomes" id="UP000192050"/>
    </source>
</evidence>
<dbReference type="AlphaFoldDB" id="A0A1V0N3P4"/>
<dbReference type="EMBL" id="CP015363">
    <property type="protein sequence ID" value="ARD84734.1"/>
    <property type="molecule type" value="Genomic_DNA"/>
</dbReference>
<proteinExistence type="predicted"/>
<dbReference type="KEGG" id="fai:FAD_0834"/>
<evidence type="ECO:0008006" key="3">
    <source>
        <dbReference type="Google" id="ProtNLM"/>
    </source>
</evidence>
<dbReference type="Pfam" id="PF08843">
    <property type="entry name" value="AbiEii"/>
    <property type="match status" value="1"/>
</dbReference>
<gene>
    <name evidence="1" type="ORF">FAD_0834</name>
</gene>
<reference evidence="1 2" key="1">
    <citation type="submission" date="2011-10" db="EMBL/GenBank/DDBJ databases">
        <title>Metabolic and evolutionary patterns in the extreme acidophile Ferroplasma acidiphilum.</title>
        <authorList>
            <person name="Golyshina O.V."/>
            <person name="Kozyavkin S.A."/>
            <person name="Tatusov R.L."/>
            <person name="Slesarev A.I."/>
            <person name="Golyshin P.N."/>
        </authorList>
    </citation>
    <scope>NUCLEOTIDE SEQUENCE [LARGE SCALE GENOMIC DNA]</scope>
    <source>
        <strain evidence="2">Y</strain>
    </source>
</reference>
<accession>A0A1V0N3P4</accession>
<dbReference type="RefSeq" id="WP_081142040.1">
    <property type="nucleotide sequence ID" value="NZ_CP015363.1"/>
</dbReference>